<feature type="compositionally biased region" description="Low complexity" evidence="1">
    <location>
        <begin position="17"/>
        <end position="31"/>
    </location>
</feature>
<feature type="region of interest" description="Disordered" evidence="1">
    <location>
        <begin position="1"/>
        <end position="56"/>
    </location>
</feature>
<accession>A0A852ZNY1</accession>
<name>A0A852ZNY1_9ACTN</name>
<protein>
    <submittedName>
        <fullName evidence="3">Uncharacterized protein (TIGR02611 family)</fullName>
    </submittedName>
</protein>
<sequence>MSETVSGARSDARAESAGPQAPAGPTAAPAGSVAKRPDDPQDGGLPAGGEERRLGSRAPGFIKRSRPLHMTWQFGVLLVGIAVVAAGIAMLALPGPGWVAIFAGFAVLATEFIWAQRALIWARRQAARAAEKALDPKARRRNIILAVVALVLLAAAVGAYLWRYGLTLAPWIPFV</sequence>
<evidence type="ECO:0000256" key="2">
    <source>
        <dbReference type="SAM" id="Phobius"/>
    </source>
</evidence>
<dbReference type="RefSeq" id="WP_376773896.1">
    <property type="nucleotide sequence ID" value="NZ_JACBZD010000001.1"/>
</dbReference>
<dbReference type="AlphaFoldDB" id="A0A852ZNY1"/>
<dbReference type="Pfam" id="PF09656">
    <property type="entry name" value="PGPGW"/>
    <property type="match status" value="1"/>
</dbReference>
<evidence type="ECO:0000313" key="4">
    <source>
        <dbReference type="Proteomes" id="UP000567795"/>
    </source>
</evidence>
<feature type="transmembrane region" description="Helical" evidence="2">
    <location>
        <begin position="143"/>
        <end position="162"/>
    </location>
</feature>
<gene>
    <name evidence="3" type="ORF">FHU37_001032</name>
</gene>
<keyword evidence="2" id="KW-0812">Transmembrane</keyword>
<keyword evidence="4" id="KW-1185">Reference proteome</keyword>
<dbReference type="InterPro" id="IPR019099">
    <property type="entry name" value="Uncharacterised_PGPGW_TM"/>
</dbReference>
<keyword evidence="2" id="KW-0472">Membrane</keyword>
<comment type="caution">
    <text evidence="3">The sequence shown here is derived from an EMBL/GenBank/DDBJ whole genome shotgun (WGS) entry which is preliminary data.</text>
</comment>
<dbReference type="Proteomes" id="UP000567795">
    <property type="component" value="Unassembled WGS sequence"/>
</dbReference>
<organism evidence="3 4">
    <name type="scientific">Allostreptomyces psammosilenae</name>
    <dbReference type="NCBI Taxonomy" id="1892865"/>
    <lineage>
        <taxon>Bacteria</taxon>
        <taxon>Bacillati</taxon>
        <taxon>Actinomycetota</taxon>
        <taxon>Actinomycetes</taxon>
        <taxon>Kitasatosporales</taxon>
        <taxon>Streptomycetaceae</taxon>
        <taxon>Allostreptomyces</taxon>
    </lineage>
</organism>
<proteinExistence type="predicted"/>
<dbReference type="InterPro" id="IPR013434">
    <property type="entry name" value="CHP02611"/>
</dbReference>
<feature type="transmembrane region" description="Helical" evidence="2">
    <location>
        <begin position="99"/>
        <end position="122"/>
    </location>
</feature>
<dbReference type="EMBL" id="JACBZD010000001">
    <property type="protein sequence ID" value="NYI04089.1"/>
    <property type="molecule type" value="Genomic_DNA"/>
</dbReference>
<evidence type="ECO:0000313" key="3">
    <source>
        <dbReference type="EMBL" id="NYI04089.1"/>
    </source>
</evidence>
<dbReference type="NCBIfam" id="TIGR02611">
    <property type="entry name" value="TIGR02611 family protein"/>
    <property type="match status" value="1"/>
</dbReference>
<feature type="transmembrane region" description="Helical" evidence="2">
    <location>
        <begin position="72"/>
        <end position="93"/>
    </location>
</feature>
<keyword evidence="2" id="KW-1133">Transmembrane helix</keyword>
<evidence type="ECO:0000256" key="1">
    <source>
        <dbReference type="SAM" id="MobiDB-lite"/>
    </source>
</evidence>
<reference evidence="3 4" key="1">
    <citation type="submission" date="2020-07" db="EMBL/GenBank/DDBJ databases">
        <title>Sequencing the genomes of 1000 actinobacteria strains.</title>
        <authorList>
            <person name="Klenk H.-P."/>
        </authorList>
    </citation>
    <scope>NUCLEOTIDE SEQUENCE [LARGE SCALE GENOMIC DNA]</scope>
    <source>
        <strain evidence="3 4">DSM 42178</strain>
    </source>
</reference>